<accession>A0AAW0QJT9</accession>
<keyword evidence="8 11" id="KW-0408">Iron</keyword>
<evidence type="ECO:0000256" key="5">
    <source>
        <dbReference type="ARBA" id="ARBA00022784"/>
    </source>
</evidence>
<evidence type="ECO:0000256" key="11">
    <source>
        <dbReference type="PIRSR" id="PIRSR610300-51"/>
    </source>
</evidence>
<evidence type="ECO:0000256" key="8">
    <source>
        <dbReference type="ARBA" id="ARBA00023004"/>
    </source>
</evidence>
<comment type="catalytic activity">
    <reaction evidence="1 12">
        <text>L-cysteine + O2 = 3-sulfino-L-alanine + H(+)</text>
        <dbReference type="Rhea" id="RHEA:20441"/>
        <dbReference type="ChEBI" id="CHEBI:15378"/>
        <dbReference type="ChEBI" id="CHEBI:15379"/>
        <dbReference type="ChEBI" id="CHEBI:35235"/>
        <dbReference type="ChEBI" id="CHEBI:61085"/>
        <dbReference type="EC" id="1.13.11.20"/>
    </reaction>
</comment>
<dbReference type="GO" id="GO:0019448">
    <property type="term" value="P:L-cysteine catabolic process"/>
    <property type="evidence" value="ECO:0007669"/>
    <property type="project" value="TreeGrafter"/>
</dbReference>
<evidence type="ECO:0000256" key="3">
    <source>
        <dbReference type="ARBA" id="ARBA00013133"/>
    </source>
</evidence>
<dbReference type="Proteomes" id="UP001392437">
    <property type="component" value="Unassembled WGS sequence"/>
</dbReference>
<reference evidence="13 14" key="1">
    <citation type="submission" date="2023-01" db="EMBL/GenBank/DDBJ databases">
        <title>Analysis of 21 Apiospora genomes using comparative genomics revels a genus with tremendous synthesis potential of carbohydrate active enzymes and secondary metabolites.</title>
        <authorList>
            <person name="Sorensen T."/>
        </authorList>
    </citation>
    <scope>NUCLEOTIDE SEQUENCE [LARGE SCALE GENOMIC DNA]</scope>
    <source>
        <strain evidence="13 14">CBS 117206</strain>
    </source>
</reference>
<dbReference type="PANTHER" id="PTHR12918">
    <property type="entry name" value="CYSTEINE DIOXYGENASE"/>
    <property type="match status" value="1"/>
</dbReference>
<name>A0AAW0QJT9_9PEZI</name>
<sequence length="219" mass="24520">MTCTVLKPLQQQETSDETKMDRFDKLVETLKDILGPSSGITSDDVDVGDLMDAMEQYTSDDREWCPYAMADDSRGYTRNLVDEGNGKSNLKVVTVQLILVWSPGKGSPIHDHGNAHCVMKILRGTLTETRYDFPDGDRNKPMEIKSISHHKENAVAYMADELGVHRVSNEGSDFAVSLHLYTPPNVAKSGCHIFDLRSGKKSYVPKCGYYSRYGHLVKE</sequence>
<dbReference type="CDD" id="cd10548">
    <property type="entry name" value="cupin_CDO"/>
    <property type="match status" value="1"/>
</dbReference>
<dbReference type="FunFam" id="2.60.120.10:FF:000189">
    <property type="entry name" value="Cysteine dioxygenase"/>
    <property type="match status" value="1"/>
</dbReference>
<dbReference type="SUPFAM" id="SSF51182">
    <property type="entry name" value="RmlC-like cupins"/>
    <property type="match status" value="1"/>
</dbReference>
<feature type="cross-link" description="3'-(S-cysteinyl)-tyrosine (Cys-Tyr)" evidence="10">
    <location>
        <begin position="117"/>
        <end position="181"/>
    </location>
</feature>
<dbReference type="AlphaFoldDB" id="A0AAW0QJT9"/>
<evidence type="ECO:0000256" key="10">
    <source>
        <dbReference type="PIRSR" id="PIRSR610300-50"/>
    </source>
</evidence>
<evidence type="ECO:0000256" key="9">
    <source>
        <dbReference type="ARBA" id="ARBA00070673"/>
    </source>
</evidence>
<keyword evidence="7 12" id="KW-0560">Oxidoreductase</keyword>
<keyword evidence="14" id="KW-1185">Reference proteome</keyword>
<dbReference type="PANTHER" id="PTHR12918:SF1">
    <property type="entry name" value="CYSTEINE DIOXYGENASE TYPE 1"/>
    <property type="match status" value="1"/>
</dbReference>
<dbReference type="InterPro" id="IPR010300">
    <property type="entry name" value="CDO_1"/>
</dbReference>
<dbReference type="Gene3D" id="2.60.120.10">
    <property type="entry name" value="Jelly Rolls"/>
    <property type="match status" value="1"/>
</dbReference>
<evidence type="ECO:0000256" key="1">
    <source>
        <dbReference type="ARBA" id="ARBA00000629"/>
    </source>
</evidence>
<organism evidence="13 14">
    <name type="scientific">Apiospora kogelbergensis</name>
    <dbReference type="NCBI Taxonomy" id="1337665"/>
    <lineage>
        <taxon>Eukaryota</taxon>
        <taxon>Fungi</taxon>
        <taxon>Dikarya</taxon>
        <taxon>Ascomycota</taxon>
        <taxon>Pezizomycotina</taxon>
        <taxon>Sordariomycetes</taxon>
        <taxon>Xylariomycetidae</taxon>
        <taxon>Amphisphaeriales</taxon>
        <taxon>Apiosporaceae</taxon>
        <taxon>Apiospora</taxon>
    </lineage>
</organism>
<comment type="caution">
    <text evidence="13">The sequence shown here is derived from an EMBL/GenBank/DDBJ whole genome shotgun (WGS) entry which is preliminary data.</text>
</comment>
<evidence type="ECO:0000256" key="4">
    <source>
        <dbReference type="ARBA" id="ARBA00022723"/>
    </source>
</evidence>
<keyword evidence="6 12" id="KW-0223">Dioxygenase</keyword>
<dbReference type="Pfam" id="PF05995">
    <property type="entry name" value="CDO_I"/>
    <property type="match status" value="1"/>
</dbReference>
<dbReference type="GO" id="GO:0008198">
    <property type="term" value="F:ferrous iron binding"/>
    <property type="evidence" value="ECO:0007669"/>
    <property type="project" value="TreeGrafter"/>
</dbReference>
<protein>
    <recommendedName>
        <fullName evidence="9 12">Cysteine dioxygenase</fullName>
        <ecNumber evidence="3 12">1.13.11.20</ecNumber>
    </recommendedName>
</protein>
<comment type="similarity">
    <text evidence="2 12">Belongs to the cysteine dioxygenase family.</text>
</comment>
<dbReference type="InterPro" id="IPR011051">
    <property type="entry name" value="RmlC_Cupin_sf"/>
</dbReference>
<evidence type="ECO:0000313" key="13">
    <source>
        <dbReference type="EMBL" id="KAK8106302.1"/>
    </source>
</evidence>
<gene>
    <name evidence="13" type="ORF">PG999_009661</name>
</gene>
<evidence type="ECO:0000256" key="2">
    <source>
        <dbReference type="ARBA" id="ARBA00006622"/>
    </source>
</evidence>
<evidence type="ECO:0000256" key="7">
    <source>
        <dbReference type="ARBA" id="ARBA00023002"/>
    </source>
</evidence>
<keyword evidence="4 11" id="KW-0479">Metal-binding</keyword>
<dbReference type="GO" id="GO:0017172">
    <property type="term" value="F:cysteine dioxygenase activity"/>
    <property type="evidence" value="ECO:0007669"/>
    <property type="project" value="UniProtKB-UniRule"/>
</dbReference>
<dbReference type="EC" id="1.13.11.20" evidence="3 12"/>
<evidence type="ECO:0000256" key="6">
    <source>
        <dbReference type="ARBA" id="ARBA00022964"/>
    </source>
</evidence>
<proteinExistence type="inferred from homology"/>
<feature type="binding site" evidence="11">
    <location>
        <position position="112"/>
    </location>
    <ligand>
        <name>Fe cation</name>
        <dbReference type="ChEBI" id="CHEBI:24875"/>
        <note>catalytic</note>
    </ligand>
</feature>
<evidence type="ECO:0000313" key="14">
    <source>
        <dbReference type="Proteomes" id="UP001392437"/>
    </source>
</evidence>
<dbReference type="EMBL" id="JAQQWP010000008">
    <property type="protein sequence ID" value="KAK8106302.1"/>
    <property type="molecule type" value="Genomic_DNA"/>
</dbReference>
<feature type="binding site" evidence="11">
    <location>
        <position position="110"/>
    </location>
    <ligand>
        <name>Fe cation</name>
        <dbReference type="ChEBI" id="CHEBI:24875"/>
        <note>catalytic</note>
    </ligand>
</feature>
<comment type="cofactor">
    <cofactor evidence="12">
        <name>Fe cation</name>
        <dbReference type="ChEBI" id="CHEBI:24875"/>
    </cofactor>
    <text evidence="12">Binds 1 Fe cation per subunit.</text>
</comment>
<keyword evidence="5 10" id="KW-0883">Thioether bond</keyword>
<evidence type="ECO:0000256" key="12">
    <source>
        <dbReference type="RuleBase" id="RU366010"/>
    </source>
</evidence>
<dbReference type="InterPro" id="IPR014710">
    <property type="entry name" value="RmlC-like_jellyroll"/>
</dbReference>
<feature type="binding site" evidence="11">
    <location>
        <position position="165"/>
    </location>
    <ligand>
        <name>Fe cation</name>
        <dbReference type="ChEBI" id="CHEBI:24875"/>
        <note>catalytic</note>
    </ligand>
</feature>